<organism evidence="1 2">
    <name type="scientific">Labilibaculum antarcticum</name>
    <dbReference type="NCBI Taxonomy" id="1717717"/>
    <lineage>
        <taxon>Bacteria</taxon>
        <taxon>Pseudomonadati</taxon>
        <taxon>Bacteroidota</taxon>
        <taxon>Bacteroidia</taxon>
        <taxon>Marinilabiliales</taxon>
        <taxon>Marinifilaceae</taxon>
        <taxon>Labilibaculum</taxon>
    </lineage>
</organism>
<sequence>MKKLLLIAVTSLLCFACDKDPQELLIKTTEVSLYPEDIIQIDAISDFDIAYLSTNTYLADVSAIGLLTANKVGKTLVEVSSNDFVIEVPVEIMGRYNVYPDPILDWGISQSDLIEIAGEPDKSYTSSIEYSDYSDQAPAIAYLFTPGDSLMCAMVIVLETSSDDLTAYMDERFVFDSEEDGLSVYRNAHEEKDVTLLIGIFNGGGGSPMVLYMEYEYSETKSRQSVSMALKNIRKQL</sequence>
<dbReference type="KEGG" id="mbas:ALGA_1663"/>
<dbReference type="RefSeq" id="WP_096428913.1">
    <property type="nucleotide sequence ID" value="NZ_AP018042.1"/>
</dbReference>
<dbReference type="EMBL" id="AP018042">
    <property type="protein sequence ID" value="BAX80038.1"/>
    <property type="molecule type" value="Genomic_DNA"/>
</dbReference>
<gene>
    <name evidence="1" type="ORF">ALGA_1663</name>
</gene>
<proteinExistence type="predicted"/>
<dbReference type="Proteomes" id="UP000218267">
    <property type="component" value="Chromosome"/>
</dbReference>
<evidence type="ECO:0008006" key="3">
    <source>
        <dbReference type="Google" id="ProtNLM"/>
    </source>
</evidence>
<dbReference type="OrthoDB" id="1119707at2"/>
<name>A0A1Y1CI26_9BACT</name>
<reference evidence="2" key="2">
    <citation type="journal article" date="2020" name="Antonie Van Leeuwenhoek">
        <title>Labilibaculum antarcticum sp. nov., a novel facultative anaerobic, psychrotorelant bacterium isolated from marine sediment of Antarctica.</title>
        <authorList>
            <person name="Watanabe M."/>
            <person name="Kojima H."/>
            <person name="Fukui M."/>
        </authorList>
    </citation>
    <scope>NUCLEOTIDE SEQUENCE [LARGE SCALE GENOMIC DNA]</scope>
    <source>
        <strain evidence="2">SPP2</strain>
    </source>
</reference>
<reference evidence="1 2" key="1">
    <citation type="journal article" date="2018" name="Mar. Genomics">
        <title>Complete genome sequence of Marinifilaceae bacterium strain SPP2, isolated from the Antarctic marine sediment.</title>
        <authorList>
            <person name="Watanabe M."/>
            <person name="Kojima H."/>
            <person name="Fukui M."/>
        </authorList>
    </citation>
    <scope>NUCLEOTIDE SEQUENCE [LARGE SCALE GENOMIC DNA]</scope>
    <source>
        <strain evidence="1 2">SPP2</strain>
    </source>
</reference>
<evidence type="ECO:0000313" key="2">
    <source>
        <dbReference type="Proteomes" id="UP000218267"/>
    </source>
</evidence>
<evidence type="ECO:0000313" key="1">
    <source>
        <dbReference type="EMBL" id="BAX80038.1"/>
    </source>
</evidence>
<protein>
    <recommendedName>
        <fullName evidence="3">BIG2 domain-containing protein</fullName>
    </recommendedName>
</protein>
<keyword evidence="2" id="KW-1185">Reference proteome</keyword>
<dbReference type="AlphaFoldDB" id="A0A1Y1CI26"/>
<accession>A0A1Y1CI26</accession>